<dbReference type="Proteomes" id="UP000770717">
    <property type="component" value="Unassembled WGS sequence"/>
</dbReference>
<name>A0A8J6E7N0_ELECQ</name>
<dbReference type="OrthoDB" id="9908551at2759"/>
<evidence type="ECO:0000313" key="2">
    <source>
        <dbReference type="Proteomes" id="UP000770717"/>
    </source>
</evidence>
<accession>A0A8J6E7N0</accession>
<organism evidence="1 2">
    <name type="scientific">Eleutherodactylus coqui</name>
    <name type="common">Puerto Rican coqui</name>
    <dbReference type="NCBI Taxonomy" id="57060"/>
    <lineage>
        <taxon>Eukaryota</taxon>
        <taxon>Metazoa</taxon>
        <taxon>Chordata</taxon>
        <taxon>Craniata</taxon>
        <taxon>Vertebrata</taxon>
        <taxon>Euteleostomi</taxon>
        <taxon>Amphibia</taxon>
        <taxon>Batrachia</taxon>
        <taxon>Anura</taxon>
        <taxon>Neobatrachia</taxon>
        <taxon>Hyloidea</taxon>
        <taxon>Eleutherodactylidae</taxon>
        <taxon>Eleutherodactylinae</taxon>
        <taxon>Eleutherodactylus</taxon>
        <taxon>Eleutherodactylus</taxon>
    </lineage>
</organism>
<dbReference type="AlphaFoldDB" id="A0A8J6E7N0"/>
<comment type="caution">
    <text evidence="1">The sequence shown here is derived from an EMBL/GenBank/DDBJ whole genome shotgun (WGS) entry which is preliminary data.</text>
</comment>
<dbReference type="EMBL" id="WNTK01036475">
    <property type="protein sequence ID" value="KAG9460853.1"/>
    <property type="molecule type" value="Genomic_DNA"/>
</dbReference>
<keyword evidence="2" id="KW-1185">Reference proteome</keyword>
<sequence length="168" mass="19019">MWGQFLVFVNINASKIDPGHIKRVPSTCRQVGRDAQKTVIQASVQFPPSRTCSTKRSRRAWYDTLLGGYGALSGTINGFDIETLANRTHNAGSGIKDVLTLQANWMPTIWQPFSMQTDVDTIMLYLQDASNRFSYEINSNISNYVNCQYVPCRPFISNNKRTHFKLCS</sequence>
<reference evidence="1" key="1">
    <citation type="thesis" date="2020" institute="ProQuest LLC" country="789 East Eisenhower Parkway, Ann Arbor, MI, USA">
        <title>Comparative Genomics and Chromosome Evolution.</title>
        <authorList>
            <person name="Mudd A.B."/>
        </authorList>
    </citation>
    <scope>NUCLEOTIDE SEQUENCE</scope>
    <source>
        <strain evidence="1">HN-11 Male</strain>
        <tissue evidence="1">Kidney and liver</tissue>
    </source>
</reference>
<protein>
    <submittedName>
        <fullName evidence="1">Uncharacterized protein</fullName>
    </submittedName>
</protein>
<evidence type="ECO:0000313" key="1">
    <source>
        <dbReference type="EMBL" id="KAG9460853.1"/>
    </source>
</evidence>
<gene>
    <name evidence="1" type="ORF">GDO78_019126</name>
</gene>
<proteinExistence type="predicted"/>